<dbReference type="GeneID" id="14049645"/>
<dbReference type="RefSeq" id="YP_007026049.1">
    <property type="nucleotide sequence ID" value="NC_019623.1"/>
</dbReference>
<geneLocation type="mitochondrion" evidence="3"/>
<reference evidence="3" key="2">
    <citation type="journal article" date="2014" name="Int. J. Biol. Sci.">
        <title>Complete Mitochondrial Genomes of Carcinoscorpius rotundicauda and Tachypleus tridentatus (Xiphosura, Arthropoda) and Implications for Chelicerate Phylogenetic Studies.</title>
        <authorList>
            <person name="Baek S.Y."/>
            <person name="Choi E.H."/>
            <person name="Jang K.H."/>
            <person name="Ryu S.H."/>
            <person name="Park S.M."/>
            <person name="Suk H.Y."/>
            <person name="Chang C.Y."/>
            <person name="Hwang U.W."/>
        </authorList>
    </citation>
    <scope>NUCLEOTIDE SEQUENCE</scope>
</reference>
<gene>
    <name evidence="3" type="primary">ATP8</name>
</gene>
<name>K7QH71_CARRO</name>
<accession>K7QH71</accession>
<keyword evidence="1" id="KW-0812">Transmembrane</keyword>
<proteinExistence type="predicted"/>
<keyword evidence="1" id="KW-1133">Transmembrane helix</keyword>
<protein>
    <submittedName>
        <fullName evidence="3">ATP synthase F0 subunit 8</fullName>
    </submittedName>
</protein>
<dbReference type="EMBL" id="JQ178358">
    <property type="protein sequence ID" value="AFT65389.1"/>
    <property type="molecule type" value="Genomic_DNA"/>
</dbReference>
<keyword evidence="3" id="KW-0496">Mitochondrion</keyword>
<evidence type="ECO:0000313" key="2">
    <source>
        <dbReference type="EMBL" id="AFR25737.1"/>
    </source>
</evidence>
<organism evidence="3">
    <name type="scientific">Carcinoscorpius rotundicauda</name>
    <name type="common">Mangrove horseshoe crab</name>
    <name type="synonym">Limulus rotundicauda</name>
    <dbReference type="NCBI Taxonomy" id="6848"/>
    <lineage>
        <taxon>Eukaryota</taxon>
        <taxon>Metazoa</taxon>
        <taxon>Ecdysozoa</taxon>
        <taxon>Arthropoda</taxon>
        <taxon>Chelicerata</taxon>
        <taxon>Merostomata</taxon>
        <taxon>Xiphosura</taxon>
        <taxon>Limulidae</taxon>
        <taxon>Carcinoscorpius</taxon>
    </lineage>
</organism>
<dbReference type="EMBL" id="JX437074">
    <property type="protein sequence ID" value="AFR25737.1"/>
    <property type="molecule type" value="Genomic_DNA"/>
</dbReference>
<evidence type="ECO:0000313" key="3">
    <source>
        <dbReference type="EMBL" id="AFT65389.1"/>
    </source>
</evidence>
<dbReference type="CTD" id="4509"/>
<feature type="transmembrane region" description="Helical" evidence="1">
    <location>
        <begin position="6"/>
        <end position="29"/>
    </location>
</feature>
<reference evidence="2" key="1">
    <citation type="submission" date="2012-07" db="EMBL/GenBank/DDBJ databases">
        <title>The complete mitochondrial DNA sequence of the southeast asian horseshoe crab, Carcinoscorpius rotundicauda.</title>
        <authorList>
            <person name="Weng Z.-H."/>
            <person name="Xie Y.-J."/>
            <person name="Xiao Z.-Q."/>
            <person name="Mo R."/>
        </authorList>
    </citation>
    <scope>NUCLEOTIDE SEQUENCE</scope>
</reference>
<keyword evidence="1" id="KW-0472">Membrane</keyword>
<dbReference type="AlphaFoldDB" id="K7QH71"/>
<sequence>MPQMSPLNWMIMTIFFNFSLLISMMILFWNSFFFPKKSLLLSNINKTLWKW</sequence>
<evidence type="ECO:0000256" key="1">
    <source>
        <dbReference type="SAM" id="Phobius"/>
    </source>
</evidence>